<dbReference type="EMBL" id="CP001349">
    <property type="protein sequence ID" value="ACL56978.1"/>
    <property type="molecule type" value="Genomic_DNA"/>
</dbReference>
<dbReference type="OrthoDB" id="7584044at2"/>
<dbReference type="GO" id="GO:0003677">
    <property type="term" value="F:DNA binding"/>
    <property type="evidence" value="ECO:0007669"/>
    <property type="project" value="UniProtKB-KW"/>
</dbReference>
<dbReference type="InterPro" id="IPR012318">
    <property type="entry name" value="HTH_CRP"/>
</dbReference>
<reference evidence="5 6" key="1">
    <citation type="submission" date="2009-01" db="EMBL/GenBank/DDBJ databases">
        <title>Complete sequence of chromosome of Methylobacterium nodulans ORS 2060.</title>
        <authorList>
            <consortium name="US DOE Joint Genome Institute"/>
            <person name="Lucas S."/>
            <person name="Copeland A."/>
            <person name="Lapidus A."/>
            <person name="Glavina del Rio T."/>
            <person name="Dalin E."/>
            <person name="Tice H."/>
            <person name="Bruce D."/>
            <person name="Goodwin L."/>
            <person name="Pitluck S."/>
            <person name="Sims D."/>
            <person name="Brettin T."/>
            <person name="Detter J.C."/>
            <person name="Han C."/>
            <person name="Larimer F."/>
            <person name="Land M."/>
            <person name="Hauser L."/>
            <person name="Kyrpides N."/>
            <person name="Ivanova N."/>
            <person name="Marx C.J."/>
            <person name="Richardson P."/>
        </authorList>
    </citation>
    <scope>NUCLEOTIDE SEQUENCE [LARGE SCALE GENOMIC DNA]</scope>
    <source>
        <strain evidence="6">LMG 21967 / CNCM I-2342 / ORS 2060</strain>
    </source>
</reference>
<dbReference type="SUPFAM" id="SSF46785">
    <property type="entry name" value="Winged helix' DNA-binding domain"/>
    <property type="match status" value="1"/>
</dbReference>
<dbReference type="InterPro" id="IPR036390">
    <property type="entry name" value="WH_DNA-bd_sf"/>
</dbReference>
<protein>
    <submittedName>
        <fullName evidence="5">Transcriptional regulator, Crp/Fnr family</fullName>
    </submittedName>
</protein>
<dbReference type="Gene3D" id="1.10.10.10">
    <property type="entry name" value="Winged helix-like DNA-binding domain superfamily/Winged helix DNA-binding domain"/>
    <property type="match status" value="1"/>
</dbReference>
<feature type="domain" description="HTH crp-type" evidence="4">
    <location>
        <begin position="154"/>
        <end position="228"/>
    </location>
</feature>
<dbReference type="HOGENOM" id="CLU_075053_0_0_5"/>
<dbReference type="KEGG" id="mno:Mnod_1991"/>
<organism evidence="5 6">
    <name type="scientific">Methylobacterium nodulans (strain LMG 21967 / CNCM I-2342 / ORS 2060)</name>
    <dbReference type="NCBI Taxonomy" id="460265"/>
    <lineage>
        <taxon>Bacteria</taxon>
        <taxon>Pseudomonadati</taxon>
        <taxon>Pseudomonadota</taxon>
        <taxon>Alphaproteobacteria</taxon>
        <taxon>Hyphomicrobiales</taxon>
        <taxon>Methylobacteriaceae</taxon>
        <taxon>Methylobacterium</taxon>
    </lineage>
</organism>
<keyword evidence="3" id="KW-0804">Transcription</keyword>
<dbReference type="AlphaFoldDB" id="B8IT92"/>
<dbReference type="eggNOG" id="COG0664">
    <property type="taxonomic scope" value="Bacteria"/>
</dbReference>
<dbReference type="InterPro" id="IPR018490">
    <property type="entry name" value="cNMP-bd_dom_sf"/>
</dbReference>
<evidence type="ECO:0000256" key="1">
    <source>
        <dbReference type="ARBA" id="ARBA00023015"/>
    </source>
</evidence>
<dbReference type="SUPFAM" id="SSF51206">
    <property type="entry name" value="cAMP-binding domain-like"/>
    <property type="match status" value="1"/>
</dbReference>
<dbReference type="RefSeq" id="WP_015928667.1">
    <property type="nucleotide sequence ID" value="NC_011894.1"/>
</dbReference>
<dbReference type="STRING" id="460265.Mnod_1991"/>
<dbReference type="InterPro" id="IPR036388">
    <property type="entry name" value="WH-like_DNA-bd_sf"/>
</dbReference>
<evidence type="ECO:0000256" key="2">
    <source>
        <dbReference type="ARBA" id="ARBA00023125"/>
    </source>
</evidence>
<proteinExistence type="predicted"/>
<gene>
    <name evidence="5" type="ordered locus">Mnod_1991</name>
</gene>
<evidence type="ECO:0000259" key="4">
    <source>
        <dbReference type="PROSITE" id="PS51063"/>
    </source>
</evidence>
<dbReference type="InterPro" id="IPR014710">
    <property type="entry name" value="RmlC-like_jellyroll"/>
</dbReference>
<evidence type="ECO:0000313" key="6">
    <source>
        <dbReference type="Proteomes" id="UP000008207"/>
    </source>
</evidence>
<keyword evidence="2" id="KW-0238">DNA-binding</keyword>
<dbReference type="Gene3D" id="2.60.120.10">
    <property type="entry name" value="Jelly Rolls"/>
    <property type="match status" value="1"/>
</dbReference>
<dbReference type="Proteomes" id="UP000008207">
    <property type="component" value="Chromosome"/>
</dbReference>
<sequence>MAASFQPDTHPFVRKVESIALFTLSADEKAALFALPMQVADFGPRQDIVREHDRPSQCFTLLKGFACLYKSTPAGMRQIMAYHVPGDMPDLQSLHLKVLDNGIATVSPCRIGLVQHEAVRALFRTHPRLADAFWRLTLIDAALLREWIVNIGRRHAYTRMAHLFCELVTRLEAVGLAQDHACDLPMTQTELADALGLTTVHVNRTLQELRSAGLVTLRGGRLTVNDWEGLTAIAGFDPIYLHLKQFEAS</sequence>
<dbReference type="CDD" id="cd00038">
    <property type="entry name" value="CAP_ED"/>
    <property type="match status" value="1"/>
</dbReference>
<keyword evidence="1" id="KW-0805">Transcription regulation</keyword>
<name>B8IT92_METNO</name>
<dbReference type="GO" id="GO:0006355">
    <property type="term" value="P:regulation of DNA-templated transcription"/>
    <property type="evidence" value="ECO:0007669"/>
    <property type="project" value="InterPro"/>
</dbReference>
<dbReference type="PROSITE" id="PS51063">
    <property type="entry name" value="HTH_CRP_2"/>
    <property type="match status" value="1"/>
</dbReference>
<dbReference type="CDD" id="cd00092">
    <property type="entry name" value="HTH_CRP"/>
    <property type="match status" value="1"/>
</dbReference>
<dbReference type="Pfam" id="PF13545">
    <property type="entry name" value="HTH_Crp_2"/>
    <property type="match status" value="1"/>
</dbReference>
<dbReference type="SMART" id="SM00419">
    <property type="entry name" value="HTH_CRP"/>
    <property type="match status" value="1"/>
</dbReference>
<dbReference type="PRINTS" id="PR00034">
    <property type="entry name" value="HTHCRP"/>
</dbReference>
<accession>B8IT92</accession>
<evidence type="ECO:0000256" key="3">
    <source>
        <dbReference type="ARBA" id="ARBA00023163"/>
    </source>
</evidence>
<keyword evidence="6" id="KW-1185">Reference proteome</keyword>
<dbReference type="InterPro" id="IPR000595">
    <property type="entry name" value="cNMP-bd_dom"/>
</dbReference>
<dbReference type="Pfam" id="PF00027">
    <property type="entry name" value="cNMP_binding"/>
    <property type="match status" value="1"/>
</dbReference>
<evidence type="ECO:0000313" key="5">
    <source>
        <dbReference type="EMBL" id="ACL56978.1"/>
    </source>
</evidence>